<evidence type="ECO:0000313" key="12">
    <source>
        <dbReference type="EMBL" id="KAA8491477.1"/>
    </source>
</evidence>
<dbReference type="GO" id="GO:0005743">
    <property type="term" value="C:mitochondrial inner membrane"/>
    <property type="evidence" value="ECO:0007669"/>
    <property type="project" value="UniProtKB-SubCell"/>
</dbReference>
<dbReference type="AlphaFoldDB" id="A0A5J4YM57"/>
<protein>
    <submittedName>
        <fullName evidence="12">Solute carrier family 25 member 36-A</fullName>
    </submittedName>
</protein>
<evidence type="ECO:0000256" key="2">
    <source>
        <dbReference type="ARBA" id="ARBA00022448"/>
    </source>
</evidence>
<comment type="subcellular location">
    <subcellularLocation>
        <location evidence="1">Mitochondrion inner membrane</location>
        <topology evidence="1">Multi-pass membrane protein</topology>
    </subcellularLocation>
</comment>
<accession>A0A5J4YM57</accession>
<evidence type="ECO:0000256" key="3">
    <source>
        <dbReference type="ARBA" id="ARBA00022692"/>
    </source>
</evidence>
<comment type="caution">
    <text evidence="12">The sequence shown here is derived from an EMBL/GenBank/DDBJ whole genome shotgun (WGS) entry which is preliminary data.</text>
</comment>
<evidence type="ECO:0000256" key="10">
    <source>
        <dbReference type="RuleBase" id="RU000488"/>
    </source>
</evidence>
<sequence length="438" mass="47324">MNGGRAEGRIRGESGANRWFGAGASSDAYLHARRMLIESQPLQRCSVYRTVSAVSPTAAVEYADSDTSASPARGGKATQEAHITTGASHGSTSSGSSTSSNSNSSSSMSSSSSSTIVVKSPVMPLRKQIASLMAGALGGTVASCVTCPLEVVKTKLQSSGEQQHGRSVFTLARQIMLQDGARGFFRGLAPTVIGIIPARGTYFWAYATTKTFLVDFSFESDSRHENASSQGASSKQTDSEGSPFVHVLAGASASFASNTVTNPIWLVKTRMQLQAGQASGGYSSYGHAVQQILKEEGVRGFFKGLAASYWGVSEAMVQFVVYEKLKGYLRERDDLSSSDTLKLYEYFFSAAFAKLLASSLTYPHEVVRTRMREERKLGAHRQYRGMLQSLLKIGREEGRRGLYAGMLVHLSRVVPNTAIMFLTYETAVRIFAEKFDET</sequence>
<keyword evidence="7" id="KW-0496">Mitochondrion</keyword>
<feature type="region of interest" description="Disordered" evidence="11">
    <location>
        <begin position="62"/>
        <end position="113"/>
    </location>
</feature>
<dbReference type="InterPro" id="IPR049562">
    <property type="entry name" value="SLC25A33/36-like"/>
</dbReference>
<evidence type="ECO:0000256" key="6">
    <source>
        <dbReference type="ARBA" id="ARBA00022989"/>
    </source>
</evidence>
<dbReference type="PANTHER" id="PTHR45829">
    <property type="entry name" value="MITOCHONDRIAL CARRIER PROTEIN RIM2"/>
    <property type="match status" value="1"/>
</dbReference>
<feature type="compositionally biased region" description="Low complexity" evidence="11">
    <location>
        <begin position="88"/>
        <end position="113"/>
    </location>
</feature>
<dbReference type="InterPro" id="IPR002067">
    <property type="entry name" value="MCP"/>
</dbReference>
<dbReference type="InterPro" id="IPR023395">
    <property type="entry name" value="MCP_dom_sf"/>
</dbReference>
<evidence type="ECO:0000256" key="5">
    <source>
        <dbReference type="ARBA" id="ARBA00022792"/>
    </source>
</evidence>
<evidence type="ECO:0000256" key="9">
    <source>
        <dbReference type="PROSITE-ProRule" id="PRU00282"/>
    </source>
</evidence>
<feature type="repeat" description="Solcar" evidence="9">
    <location>
        <begin position="241"/>
        <end position="328"/>
    </location>
</feature>
<dbReference type="PANTHER" id="PTHR45829:SF4">
    <property type="entry name" value="MITOCHONDRIAL CARRIER PROTEIN RIM2"/>
    <property type="match status" value="1"/>
</dbReference>
<dbReference type="SUPFAM" id="SSF103506">
    <property type="entry name" value="Mitochondrial carrier"/>
    <property type="match status" value="1"/>
</dbReference>
<evidence type="ECO:0000313" key="13">
    <source>
        <dbReference type="Proteomes" id="UP000324585"/>
    </source>
</evidence>
<dbReference type="EMBL" id="VRMN01000013">
    <property type="protein sequence ID" value="KAA8491477.1"/>
    <property type="molecule type" value="Genomic_DNA"/>
</dbReference>
<keyword evidence="6" id="KW-1133">Transmembrane helix</keyword>
<keyword evidence="2 10" id="KW-0813">Transport</keyword>
<comment type="similarity">
    <text evidence="10">Belongs to the mitochondrial carrier (TC 2.A.29) family.</text>
</comment>
<dbReference type="Pfam" id="PF00153">
    <property type="entry name" value="Mito_carr"/>
    <property type="match status" value="3"/>
</dbReference>
<evidence type="ECO:0000256" key="1">
    <source>
        <dbReference type="ARBA" id="ARBA00004448"/>
    </source>
</evidence>
<keyword evidence="5" id="KW-0999">Mitochondrion inner membrane</keyword>
<gene>
    <name evidence="12" type="ORF">FVE85_2492</name>
</gene>
<dbReference type="Gene3D" id="1.50.40.10">
    <property type="entry name" value="Mitochondrial carrier domain"/>
    <property type="match status" value="1"/>
</dbReference>
<feature type="repeat" description="Solcar" evidence="9">
    <location>
        <begin position="341"/>
        <end position="430"/>
    </location>
</feature>
<evidence type="ECO:0000256" key="11">
    <source>
        <dbReference type="SAM" id="MobiDB-lite"/>
    </source>
</evidence>
<name>A0A5J4YM57_PORPP</name>
<dbReference type="Proteomes" id="UP000324585">
    <property type="component" value="Unassembled WGS sequence"/>
</dbReference>
<dbReference type="PRINTS" id="PR00926">
    <property type="entry name" value="MITOCARRIER"/>
</dbReference>
<dbReference type="OrthoDB" id="428293at2759"/>
<evidence type="ECO:0000256" key="8">
    <source>
        <dbReference type="ARBA" id="ARBA00023136"/>
    </source>
</evidence>
<evidence type="ECO:0000256" key="4">
    <source>
        <dbReference type="ARBA" id="ARBA00022737"/>
    </source>
</evidence>
<keyword evidence="4" id="KW-0677">Repeat</keyword>
<evidence type="ECO:0000256" key="7">
    <source>
        <dbReference type="ARBA" id="ARBA00023128"/>
    </source>
</evidence>
<dbReference type="OMA" id="IACLIAY"/>
<proteinExistence type="inferred from homology"/>
<dbReference type="PROSITE" id="PS50920">
    <property type="entry name" value="SOLCAR"/>
    <property type="match status" value="3"/>
</dbReference>
<dbReference type="InterPro" id="IPR018108">
    <property type="entry name" value="MCP_transmembrane"/>
</dbReference>
<reference evidence="13" key="1">
    <citation type="journal article" date="2019" name="Nat. Commun.">
        <title>Expansion of phycobilisome linker gene families in mesophilic red algae.</title>
        <authorList>
            <person name="Lee J."/>
            <person name="Kim D."/>
            <person name="Bhattacharya D."/>
            <person name="Yoon H.S."/>
        </authorList>
    </citation>
    <scope>NUCLEOTIDE SEQUENCE [LARGE SCALE GENOMIC DNA]</scope>
    <source>
        <strain evidence="13">CCMP 1328</strain>
    </source>
</reference>
<keyword evidence="8 9" id="KW-0472">Membrane</keyword>
<keyword evidence="3 9" id="KW-0812">Transmembrane</keyword>
<feature type="repeat" description="Solcar" evidence="9">
    <location>
        <begin position="126"/>
        <end position="212"/>
    </location>
</feature>
<keyword evidence="13" id="KW-1185">Reference proteome</keyword>
<organism evidence="12 13">
    <name type="scientific">Porphyridium purpureum</name>
    <name type="common">Red alga</name>
    <name type="synonym">Porphyridium cruentum</name>
    <dbReference type="NCBI Taxonomy" id="35688"/>
    <lineage>
        <taxon>Eukaryota</taxon>
        <taxon>Rhodophyta</taxon>
        <taxon>Bangiophyceae</taxon>
        <taxon>Porphyridiales</taxon>
        <taxon>Porphyridiaceae</taxon>
        <taxon>Porphyridium</taxon>
    </lineage>
</organism>
<dbReference type="GO" id="GO:1990519">
    <property type="term" value="P:pyrimidine nucleotide import into mitochondrion"/>
    <property type="evidence" value="ECO:0007669"/>
    <property type="project" value="TreeGrafter"/>
</dbReference>
<dbReference type="GO" id="GO:0015218">
    <property type="term" value="F:pyrimidine nucleotide transmembrane transporter activity"/>
    <property type="evidence" value="ECO:0007669"/>
    <property type="project" value="InterPro"/>
</dbReference>